<evidence type="ECO:0000313" key="2">
    <source>
        <dbReference type="Proteomes" id="UP000076532"/>
    </source>
</evidence>
<dbReference type="EMBL" id="KV417713">
    <property type="protein sequence ID" value="KZP08805.1"/>
    <property type="molecule type" value="Genomic_DNA"/>
</dbReference>
<dbReference type="OrthoDB" id="163438at2759"/>
<organism evidence="1 2">
    <name type="scientific">Athelia psychrophila</name>
    <dbReference type="NCBI Taxonomy" id="1759441"/>
    <lineage>
        <taxon>Eukaryota</taxon>
        <taxon>Fungi</taxon>
        <taxon>Dikarya</taxon>
        <taxon>Basidiomycota</taxon>
        <taxon>Agaricomycotina</taxon>
        <taxon>Agaricomycetes</taxon>
        <taxon>Agaricomycetidae</taxon>
        <taxon>Atheliales</taxon>
        <taxon>Atheliaceae</taxon>
        <taxon>Athelia</taxon>
    </lineage>
</organism>
<gene>
    <name evidence="1" type="ORF">FIBSPDRAFT_900962</name>
</gene>
<reference evidence="1 2" key="1">
    <citation type="journal article" date="2016" name="Mol. Biol. Evol.">
        <title>Comparative Genomics of Early-Diverging Mushroom-Forming Fungi Provides Insights into the Origins of Lignocellulose Decay Capabilities.</title>
        <authorList>
            <person name="Nagy L.G."/>
            <person name="Riley R."/>
            <person name="Tritt A."/>
            <person name="Adam C."/>
            <person name="Daum C."/>
            <person name="Floudas D."/>
            <person name="Sun H."/>
            <person name="Yadav J.S."/>
            <person name="Pangilinan J."/>
            <person name="Larsson K.H."/>
            <person name="Matsuura K."/>
            <person name="Barry K."/>
            <person name="Labutti K."/>
            <person name="Kuo R."/>
            <person name="Ohm R.A."/>
            <person name="Bhattacharya S.S."/>
            <person name="Shirouzu T."/>
            <person name="Yoshinaga Y."/>
            <person name="Martin F.M."/>
            <person name="Grigoriev I.V."/>
            <person name="Hibbett D.S."/>
        </authorList>
    </citation>
    <scope>NUCLEOTIDE SEQUENCE [LARGE SCALE GENOMIC DNA]</scope>
    <source>
        <strain evidence="1 2">CBS 109695</strain>
    </source>
</reference>
<protein>
    <submittedName>
        <fullName evidence="1">Uncharacterized protein</fullName>
    </submittedName>
</protein>
<evidence type="ECO:0000313" key="1">
    <source>
        <dbReference type="EMBL" id="KZP08805.1"/>
    </source>
</evidence>
<sequence length="212" mass="23504">MTSAKSSDIQVLGKLDEKGPNAMISAKSFDIQVLDKMDEGKYFIVLKIGEDKEIESEEALPRKLGPGWKAEHSFVLTFGISQFYVWSEINMEIFHKSPKLWSRKHSVAKYTGLGIDLLANDHQLVIEPVDKGPRISIELDLDAVEGHVQLMRALDEDMGRLTKLKGADAVQTVITFGAVLNNIVPIVDKFTGSHPVLNAAWIVLSSAYKVRG</sequence>
<name>A0A165XR18_9AGAM</name>
<keyword evidence="2" id="KW-1185">Reference proteome</keyword>
<dbReference type="Proteomes" id="UP000076532">
    <property type="component" value="Unassembled WGS sequence"/>
</dbReference>
<dbReference type="AlphaFoldDB" id="A0A165XR18"/>
<accession>A0A165XR18</accession>
<proteinExistence type="predicted"/>